<comment type="caution">
    <text evidence="1">The sequence shown here is derived from an EMBL/GenBank/DDBJ whole genome shotgun (WGS) entry which is preliminary data.</text>
</comment>
<name>A0ACA9LHW5_9GLOM</name>
<protein>
    <submittedName>
        <fullName evidence="1">3549_t:CDS:1</fullName>
    </submittedName>
</protein>
<keyword evidence="2" id="KW-1185">Reference proteome</keyword>
<proteinExistence type="predicted"/>
<reference evidence="1" key="1">
    <citation type="submission" date="2021-06" db="EMBL/GenBank/DDBJ databases">
        <authorList>
            <person name="Kallberg Y."/>
            <person name="Tangrot J."/>
            <person name="Rosling A."/>
        </authorList>
    </citation>
    <scope>NUCLEOTIDE SEQUENCE</scope>
    <source>
        <strain evidence="1">AU212A</strain>
    </source>
</reference>
<organism evidence="1 2">
    <name type="scientific">Scutellospora calospora</name>
    <dbReference type="NCBI Taxonomy" id="85575"/>
    <lineage>
        <taxon>Eukaryota</taxon>
        <taxon>Fungi</taxon>
        <taxon>Fungi incertae sedis</taxon>
        <taxon>Mucoromycota</taxon>
        <taxon>Glomeromycotina</taxon>
        <taxon>Glomeromycetes</taxon>
        <taxon>Diversisporales</taxon>
        <taxon>Gigasporaceae</taxon>
        <taxon>Scutellospora</taxon>
    </lineage>
</organism>
<gene>
    <name evidence="1" type="ORF">SCALOS_LOCUS4441</name>
</gene>
<accession>A0ACA9LHW5</accession>
<dbReference type="Proteomes" id="UP000789860">
    <property type="component" value="Unassembled WGS sequence"/>
</dbReference>
<evidence type="ECO:0000313" key="2">
    <source>
        <dbReference type="Proteomes" id="UP000789860"/>
    </source>
</evidence>
<dbReference type="EMBL" id="CAJVPM010006006">
    <property type="protein sequence ID" value="CAG8530572.1"/>
    <property type="molecule type" value="Genomic_DNA"/>
</dbReference>
<feature type="non-terminal residue" evidence="1">
    <location>
        <position position="1"/>
    </location>
</feature>
<evidence type="ECO:0000313" key="1">
    <source>
        <dbReference type="EMBL" id="CAG8530572.1"/>
    </source>
</evidence>
<sequence length="204" mass="22900">GPILNSDVLATMKEAYPTCKNLLETCYSTGTIEDCSNADNYCFDNYYLPFAENLNCSMDDIRAEIGSGPSEDYLNYLSKPEVLKAIVIIDHFLNFKINSPRTYLPELSEIVGKGIRTLLYHGDADADCDWIGGLNVSNSIKWNNQKNFNSAPFRDFIANNGTAGQIKSSNCLTYVKIHQAGHEVPFYQPQNSLIMFTRWIKGTL</sequence>